<dbReference type="Proteomes" id="UP000433577">
    <property type="component" value="Chromosome 3"/>
</dbReference>
<reference evidence="1 2" key="1">
    <citation type="submission" date="2019-12" db="EMBL/GenBank/DDBJ databases">
        <title>Paraburkholderia acidiphila 7Q-K02 sp. nov and Paraburkholderia acidisoli DHF22 sp. nov., two strains isolated from forest soil.</title>
        <authorList>
            <person name="Gao Z."/>
            <person name="Qiu L."/>
        </authorList>
    </citation>
    <scope>NUCLEOTIDE SEQUENCE [LARGE SCALE GENOMIC DNA]</scope>
    <source>
        <strain evidence="1 2">DHF22</strain>
    </source>
</reference>
<name>A0A7Z2GNF0_9BURK</name>
<gene>
    <name evidence="1" type="ORF">FAZ98_24330</name>
</gene>
<sequence>MKTFDFDQRVEEIQLAMVDVFDSPKRPAISLVDEGETVFLQISWVVESHRDTTLDARCAATLRFTRAQLDRYAALDTARRVEVQQRLRQRVRERFEAERPPAHDGECAFELAISDTEFDTRPAFQ</sequence>
<evidence type="ECO:0000313" key="1">
    <source>
        <dbReference type="EMBL" id="QGZ64933.1"/>
    </source>
</evidence>
<organism evidence="1 2">
    <name type="scientific">Paraburkholderia acidisoli</name>
    <dbReference type="NCBI Taxonomy" id="2571748"/>
    <lineage>
        <taxon>Bacteria</taxon>
        <taxon>Pseudomonadati</taxon>
        <taxon>Pseudomonadota</taxon>
        <taxon>Betaproteobacteria</taxon>
        <taxon>Burkholderiales</taxon>
        <taxon>Burkholderiaceae</taxon>
        <taxon>Paraburkholderia</taxon>
    </lineage>
</organism>
<proteinExistence type="predicted"/>
<dbReference type="Pfam" id="PF11226">
    <property type="entry name" value="DUF3022"/>
    <property type="match status" value="1"/>
</dbReference>
<dbReference type="OrthoDB" id="9099390at2"/>
<dbReference type="AlphaFoldDB" id="A0A7Z2GNF0"/>
<dbReference type="KEGG" id="pacs:FAZ98_24330"/>
<protein>
    <submittedName>
        <fullName evidence="1">DUF3022 domain-containing protein</fullName>
    </submittedName>
</protein>
<dbReference type="RefSeq" id="WP_158954851.1">
    <property type="nucleotide sequence ID" value="NZ_CP046915.1"/>
</dbReference>
<keyword evidence="2" id="KW-1185">Reference proteome</keyword>
<accession>A0A7Z2GNF0</accession>
<dbReference type="InterPro" id="IPR021389">
    <property type="entry name" value="DUF3022"/>
</dbReference>
<dbReference type="EMBL" id="CP046915">
    <property type="protein sequence ID" value="QGZ64933.1"/>
    <property type="molecule type" value="Genomic_DNA"/>
</dbReference>
<evidence type="ECO:0000313" key="2">
    <source>
        <dbReference type="Proteomes" id="UP000433577"/>
    </source>
</evidence>